<gene>
    <name evidence="1" type="ORF">PPERSA_00899</name>
</gene>
<keyword evidence="2" id="KW-1185">Reference proteome</keyword>
<dbReference type="EMBL" id="LDAU01000183">
    <property type="protein sequence ID" value="KRX00672.1"/>
    <property type="molecule type" value="Genomic_DNA"/>
</dbReference>
<comment type="caution">
    <text evidence="1">The sequence shown here is derived from an EMBL/GenBank/DDBJ whole genome shotgun (WGS) entry which is preliminary data.</text>
</comment>
<protein>
    <submittedName>
        <fullName evidence="1">Uncharacterized protein</fullName>
    </submittedName>
</protein>
<reference evidence="1 2" key="1">
    <citation type="journal article" date="2015" name="Sci. Rep.">
        <title>Genome of the facultative scuticociliatosis pathogen Pseudocohnilembus persalinus provides insight into its virulence through horizontal gene transfer.</title>
        <authorList>
            <person name="Xiong J."/>
            <person name="Wang G."/>
            <person name="Cheng J."/>
            <person name="Tian M."/>
            <person name="Pan X."/>
            <person name="Warren A."/>
            <person name="Jiang C."/>
            <person name="Yuan D."/>
            <person name="Miao W."/>
        </authorList>
    </citation>
    <scope>NUCLEOTIDE SEQUENCE [LARGE SCALE GENOMIC DNA]</scope>
    <source>
        <strain evidence="1">36N120E</strain>
    </source>
</reference>
<proteinExistence type="predicted"/>
<name>A0A0V0QEW9_PSEPJ</name>
<dbReference type="AlphaFoldDB" id="A0A0V0QEW9"/>
<dbReference type="Proteomes" id="UP000054937">
    <property type="component" value="Unassembled WGS sequence"/>
</dbReference>
<sequence length="518" mass="60462">MQKVVDGNMQERLINEQNNLYNDLMYKKQEHPIDQPKPSSQSQTSQDKQPINNKLKFSKIQQNIQNIKEISTQNKLKQKNQTVNFGKNSIVNKSKSPLNKQKQNHLYSAKQIDIKSPNLRSKQKFHTQIQQTENQFSKNSQRTISQSNYNSHIKIGINENKKQNINLEKTNQSSQIFSQNHQSIVTPITQSSNNISSNTSFISHNQINNNNINNNLFQNIEQIKRCENTEYSDNQSQKSPINSQTIQINGFSNNQHYYNQNISQNKNINQQNSIDIQNQIQNLIPKNQSKLSQQLKQSYEGEDFFSSQSRIQHPNQNKFNIEQSHLKQKQQEDMFKQQLANDWNSNQFFASEQDDKISDQNNYISIKNEDFNNGQKNNCNSLLNQIPPMQRSVSGFISQSGSKQIEENKNYPNDKVNEQIGNINYDSKQNKILTPQLKNSNTQIKSIQNQKVNFIQQKSKTPNLKMNTVNSHSTPLTLKQWQQQQDRLLFKNKNDFFTNKKIQTFEEVMKKLSQNNKI</sequence>
<dbReference type="InParanoid" id="A0A0V0QEW9"/>
<organism evidence="1 2">
    <name type="scientific">Pseudocohnilembus persalinus</name>
    <name type="common">Ciliate</name>
    <dbReference type="NCBI Taxonomy" id="266149"/>
    <lineage>
        <taxon>Eukaryota</taxon>
        <taxon>Sar</taxon>
        <taxon>Alveolata</taxon>
        <taxon>Ciliophora</taxon>
        <taxon>Intramacronucleata</taxon>
        <taxon>Oligohymenophorea</taxon>
        <taxon>Scuticociliatia</taxon>
        <taxon>Philasterida</taxon>
        <taxon>Pseudocohnilembidae</taxon>
        <taxon>Pseudocohnilembus</taxon>
    </lineage>
</organism>
<accession>A0A0V0QEW9</accession>
<evidence type="ECO:0000313" key="2">
    <source>
        <dbReference type="Proteomes" id="UP000054937"/>
    </source>
</evidence>
<evidence type="ECO:0000313" key="1">
    <source>
        <dbReference type="EMBL" id="KRX00672.1"/>
    </source>
</evidence>